<keyword evidence="6 11" id="KW-0732">Signal</keyword>
<dbReference type="AlphaFoldDB" id="Q21Y29"/>
<evidence type="ECO:0000256" key="10">
    <source>
        <dbReference type="ARBA" id="ARBA00093548"/>
    </source>
</evidence>
<dbReference type="Gene3D" id="3.10.20.310">
    <property type="entry name" value="membrane protein fhac"/>
    <property type="match status" value="2"/>
</dbReference>
<dbReference type="KEGG" id="rfr:Rfer_1592"/>
<proteinExistence type="inferred from homology"/>
<keyword evidence="5" id="KW-0812">Transmembrane</keyword>
<dbReference type="Pfam" id="PF07244">
    <property type="entry name" value="POTRA"/>
    <property type="match status" value="1"/>
</dbReference>
<dbReference type="OrthoDB" id="9769707at2"/>
<comment type="subunit">
    <text evidence="10">Interacts with TamB to form the translocation and assembly module (TAM).</text>
</comment>
<evidence type="ECO:0000256" key="4">
    <source>
        <dbReference type="ARBA" id="ARBA00022452"/>
    </source>
</evidence>
<dbReference type="RefSeq" id="WP_011463892.1">
    <property type="nucleotide sequence ID" value="NC_007908.1"/>
</dbReference>
<dbReference type="PANTHER" id="PTHR12815:SF47">
    <property type="entry name" value="TRANSLOCATION AND ASSEMBLY MODULE SUBUNIT TAMA"/>
    <property type="match status" value="1"/>
</dbReference>
<dbReference type="Gene3D" id="2.40.160.50">
    <property type="entry name" value="membrane protein fhac: a member of the omp85/tpsb transporter family"/>
    <property type="match status" value="1"/>
</dbReference>
<evidence type="ECO:0000256" key="1">
    <source>
        <dbReference type="ARBA" id="ARBA00004442"/>
    </source>
</evidence>
<evidence type="ECO:0000313" key="16">
    <source>
        <dbReference type="Proteomes" id="UP000008332"/>
    </source>
</evidence>
<evidence type="ECO:0000259" key="14">
    <source>
        <dbReference type="Pfam" id="PF17243"/>
    </source>
</evidence>
<dbReference type="InterPro" id="IPR035243">
    <property type="entry name" value="TamA_POTRA_Dom_1"/>
</dbReference>
<dbReference type="EMBL" id="CP000267">
    <property type="protein sequence ID" value="ABD69324.1"/>
    <property type="molecule type" value="Genomic_DNA"/>
</dbReference>
<dbReference type="GO" id="GO:0009279">
    <property type="term" value="C:cell outer membrane"/>
    <property type="evidence" value="ECO:0007669"/>
    <property type="project" value="UniProtKB-SubCell"/>
</dbReference>
<dbReference type="Pfam" id="PF17243">
    <property type="entry name" value="POTRA_TamA_1"/>
    <property type="match status" value="1"/>
</dbReference>
<dbReference type="Proteomes" id="UP000008332">
    <property type="component" value="Chromosome"/>
</dbReference>
<dbReference type="PANTHER" id="PTHR12815">
    <property type="entry name" value="SORTING AND ASSEMBLY MACHINERY SAMM50 PROTEIN FAMILY MEMBER"/>
    <property type="match status" value="1"/>
</dbReference>
<feature type="chain" id="PRO_5004200980" description="Translocation and assembly module subunit TamA" evidence="11">
    <location>
        <begin position="24"/>
        <end position="621"/>
    </location>
</feature>
<reference evidence="16" key="1">
    <citation type="submission" date="2006-02" db="EMBL/GenBank/DDBJ databases">
        <title>Complete sequence of chromosome of Rhodoferax ferrireducens DSM 15236.</title>
        <authorList>
            <person name="Copeland A."/>
            <person name="Lucas S."/>
            <person name="Lapidus A."/>
            <person name="Barry K."/>
            <person name="Detter J.C."/>
            <person name="Glavina del Rio T."/>
            <person name="Hammon N."/>
            <person name="Israni S."/>
            <person name="Pitluck S."/>
            <person name="Brettin T."/>
            <person name="Bruce D."/>
            <person name="Han C."/>
            <person name="Tapia R."/>
            <person name="Gilna P."/>
            <person name="Kiss H."/>
            <person name="Schmutz J."/>
            <person name="Larimer F."/>
            <person name="Land M."/>
            <person name="Kyrpides N."/>
            <person name="Ivanova N."/>
            <person name="Richardson P."/>
        </authorList>
    </citation>
    <scope>NUCLEOTIDE SEQUENCE [LARGE SCALE GENOMIC DNA]</scope>
    <source>
        <strain evidence="16">ATCC BAA-621 / DSM 15236 / T118</strain>
    </source>
</reference>
<keyword evidence="4" id="KW-1134">Transmembrane beta strand</keyword>
<evidence type="ECO:0000256" key="3">
    <source>
        <dbReference type="ARBA" id="ARBA00015419"/>
    </source>
</evidence>
<dbReference type="STRING" id="338969.Rfer_1592"/>
<feature type="domain" description="Bacterial surface antigen (D15)" evidence="12">
    <location>
        <begin position="372"/>
        <end position="621"/>
    </location>
</feature>
<keyword evidence="7" id="KW-0472">Membrane</keyword>
<evidence type="ECO:0000256" key="9">
    <source>
        <dbReference type="ARBA" id="ARBA00033063"/>
    </source>
</evidence>
<evidence type="ECO:0000259" key="13">
    <source>
        <dbReference type="Pfam" id="PF07244"/>
    </source>
</evidence>
<dbReference type="InterPro" id="IPR000184">
    <property type="entry name" value="Bac_surfAg_D15"/>
</dbReference>
<comment type="similarity">
    <text evidence="2">Belongs to the TamA family.</text>
</comment>
<feature type="domain" description="POTRA" evidence="13">
    <location>
        <begin position="225"/>
        <end position="281"/>
    </location>
</feature>
<evidence type="ECO:0000256" key="2">
    <source>
        <dbReference type="ARBA" id="ARBA00010248"/>
    </source>
</evidence>
<evidence type="ECO:0000313" key="15">
    <source>
        <dbReference type="EMBL" id="ABD69324.1"/>
    </source>
</evidence>
<dbReference type="eggNOG" id="COG0729">
    <property type="taxonomic scope" value="Bacteria"/>
</dbReference>
<evidence type="ECO:0000256" key="11">
    <source>
        <dbReference type="SAM" id="SignalP"/>
    </source>
</evidence>
<sequence>MKWALTSLLATMMLALAPAQLRAQELAAGPTVAASAAAVPAAPAQAAFELTIEAPDEIRELLQRHLELLRYRELTDLSDSELARLLTAAEQNTQELVATLGYFSPDIRFEQQAPGNGASTRLLKLRVVPGEPTVVGEVKVELKGPIATDPAASRQRQQIEDDWLLRSGMRFTQARWTAAKQQALRQLTSRRYPTGQLSATLADIDPVTRRARLDITLDSGPAYQLGGLVISGLERFDAALVARLARLTPGASYDQVQLVAAQQRLADSGFFDSAYVSLDTSGDPSATPVLVQLREACLQKLVLGIGASTDGGARLSVEHTHHKVPGIGWRAVSKLMLDRETRAIGSELTSPPDADNWRWVTAVQVQKQRLGSFDVNSQSLRGGRSQSGDRIDRNYYLQYDRADSATSDASAPATAAALSANYAFTLRNFDSLPFPNSGWGFGVEVGGGTTLGSQRDPYGRTLARALGYWPLGRSADGASSALRAGRLALRAEAGAVVAKDGINLPSTQLFLTGGDKTVRGYGYRDLGVTLPDGQTTAGRYLAVGSLEWQRPIVKDGRLTDWESTVFMDAGAVADKPAELRAKVGVGVGARWKSPVGPLQIDLAYGVAVKRFRLHLNVGFSF</sequence>
<dbReference type="Pfam" id="PF01103">
    <property type="entry name" value="Omp85"/>
    <property type="match status" value="1"/>
</dbReference>
<feature type="domain" description="TamA POTRA" evidence="14">
    <location>
        <begin position="55"/>
        <end position="128"/>
    </location>
</feature>
<name>Q21Y29_ALBFT</name>
<evidence type="ECO:0000256" key="5">
    <source>
        <dbReference type="ARBA" id="ARBA00022692"/>
    </source>
</evidence>
<evidence type="ECO:0000256" key="6">
    <source>
        <dbReference type="ARBA" id="ARBA00022729"/>
    </source>
</evidence>
<evidence type="ECO:0000256" key="8">
    <source>
        <dbReference type="ARBA" id="ARBA00023237"/>
    </source>
</evidence>
<dbReference type="HOGENOM" id="CLU_018618_2_0_4"/>
<dbReference type="InterPro" id="IPR039910">
    <property type="entry name" value="D15-like"/>
</dbReference>
<organism evidence="15 16">
    <name type="scientific">Albidiferax ferrireducens (strain ATCC BAA-621 / DSM 15236 / T118)</name>
    <name type="common">Rhodoferax ferrireducens</name>
    <dbReference type="NCBI Taxonomy" id="338969"/>
    <lineage>
        <taxon>Bacteria</taxon>
        <taxon>Pseudomonadati</taxon>
        <taxon>Pseudomonadota</taxon>
        <taxon>Betaproteobacteria</taxon>
        <taxon>Burkholderiales</taxon>
        <taxon>Comamonadaceae</taxon>
        <taxon>Rhodoferax</taxon>
    </lineage>
</organism>
<accession>Q21Y29</accession>
<keyword evidence="8" id="KW-0998">Cell outer membrane</keyword>
<comment type="subcellular location">
    <subcellularLocation>
        <location evidence="1">Cell outer membrane</location>
    </subcellularLocation>
</comment>
<keyword evidence="16" id="KW-1185">Reference proteome</keyword>
<evidence type="ECO:0000256" key="7">
    <source>
        <dbReference type="ARBA" id="ARBA00023136"/>
    </source>
</evidence>
<protein>
    <recommendedName>
        <fullName evidence="3">Translocation and assembly module subunit TamA</fullName>
    </recommendedName>
    <alternativeName>
        <fullName evidence="9">Autotransporter assembly factor TamA</fullName>
    </alternativeName>
</protein>
<dbReference type="InterPro" id="IPR010827">
    <property type="entry name" value="BamA/TamA_POTRA"/>
</dbReference>
<feature type="signal peptide" evidence="11">
    <location>
        <begin position="1"/>
        <end position="23"/>
    </location>
</feature>
<gene>
    <name evidence="15" type="ordered locus">Rfer_1592</name>
</gene>
<evidence type="ECO:0000259" key="12">
    <source>
        <dbReference type="Pfam" id="PF01103"/>
    </source>
</evidence>